<dbReference type="Gene3D" id="3.30.420.10">
    <property type="entry name" value="Ribonuclease H-like superfamily/Ribonuclease H"/>
    <property type="match status" value="1"/>
</dbReference>
<dbReference type="Pfam" id="PF14372">
    <property type="entry name" value="hAT-like_RNase-H"/>
    <property type="match status" value="1"/>
</dbReference>
<evidence type="ECO:0000259" key="1">
    <source>
        <dbReference type="Pfam" id="PF14372"/>
    </source>
</evidence>
<dbReference type="OrthoDB" id="1607513at2759"/>
<feature type="domain" description="hAT-like transposase RNase-H fold" evidence="1">
    <location>
        <begin position="1"/>
        <end position="52"/>
    </location>
</feature>
<dbReference type="InterPro" id="IPR053151">
    <property type="entry name" value="RNase_H-like"/>
</dbReference>
<proteinExistence type="predicted"/>
<dbReference type="CDD" id="cd06222">
    <property type="entry name" value="RNase_H_like"/>
    <property type="match status" value="1"/>
</dbReference>
<protein>
    <submittedName>
        <fullName evidence="2">Zinc finger BED domain-containing protein RICESLEEPER 2-like</fullName>
    </submittedName>
</protein>
<dbReference type="EMBL" id="JAAIUW010000003">
    <property type="protein sequence ID" value="KAF7839409.1"/>
    <property type="molecule type" value="Genomic_DNA"/>
</dbReference>
<gene>
    <name evidence="2" type="ORF">G2W53_007891</name>
</gene>
<dbReference type="Proteomes" id="UP000634136">
    <property type="component" value="Unassembled WGS sequence"/>
</dbReference>
<comment type="caution">
    <text evidence="2">The sequence shown here is derived from an EMBL/GenBank/DDBJ whole genome shotgun (WGS) entry which is preliminary data.</text>
</comment>
<dbReference type="InterPro" id="IPR036397">
    <property type="entry name" value="RNaseH_sf"/>
</dbReference>
<reference evidence="2" key="1">
    <citation type="submission" date="2020-09" db="EMBL/GenBank/DDBJ databases">
        <title>Genome-Enabled Discovery of Anthraquinone Biosynthesis in Senna tora.</title>
        <authorList>
            <person name="Kang S.-H."/>
            <person name="Pandey R.P."/>
            <person name="Lee C.-M."/>
            <person name="Sim J.-S."/>
            <person name="Jeong J.-T."/>
            <person name="Choi B.-S."/>
            <person name="Jung M."/>
            <person name="Ginzburg D."/>
            <person name="Zhao K."/>
            <person name="Won S.Y."/>
            <person name="Oh T.-J."/>
            <person name="Yu Y."/>
            <person name="Kim N.-H."/>
            <person name="Lee O.R."/>
            <person name="Lee T.-H."/>
            <person name="Bashyal P."/>
            <person name="Kim T.-S."/>
            <person name="Lee W.-H."/>
            <person name="Kawkins C."/>
            <person name="Kim C.-K."/>
            <person name="Kim J.S."/>
            <person name="Ahn B.O."/>
            <person name="Rhee S.Y."/>
            <person name="Sohng J.K."/>
        </authorList>
    </citation>
    <scope>NUCLEOTIDE SEQUENCE</scope>
    <source>
        <tissue evidence="2">Leaf</tissue>
    </source>
</reference>
<dbReference type="InterPro" id="IPR044730">
    <property type="entry name" value="RNase_H-like_dom_plant"/>
</dbReference>
<sequence length="253" mass="28734">MAVRMKENFDKYWSEYSVVLALGAILDPRLKFPLLECCFNRVDPTTCQSKLDVENHQVWAAFVKHYVQSQTKSISVIGKGELGDWKRNLISLELPNDIIYNIQAVPCCKNLNLQDPTCWKFQTYGHFCLKSAYNLALSNKPNSVQEIWLSQNKLIFENRVVDHARIGKRILMGASEFVHLGGNDKLVKNQNSTEILVQWKPPLQGWLKLNTDGSCIGNPSPIAAGCIIRDAFRNWIHGFSNFFGRGSSLKAKM</sequence>
<dbReference type="AlphaFoldDB" id="A0A834X799"/>
<keyword evidence="3" id="KW-1185">Reference proteome</keyword>
<organism evidence="2 3">
    <name type="scientific">Senna tora</name>
    <dbReference type="NCBI Taxonomy" id="362788"/>
    <lineage>
        <taxon>Eukaryota</taxon>
        <taxon>Viridiplantae</taxon>
        <taxon>Streptophyta</taxon>
        <taxon>Embryophyta</taxon>
        <taxon>Tracheophyta</taxon>
        <taxon>Spermatophyta</taxon>
        <taxon>Magnoliopsida</taxon>
        <taxon>eudicotyledons</taxon>
        <taxon>Gunneridae</taxon>
        <taxon>Pentapetalae</taxon>
        <taxon>rosids</taxon>
        <taxon>fabids</taxon>
        <taxon>Fabales</taxon>
        <taxon>Fabaceae</taxon>
        <taxon>Caesalpinioideae</taxon>
        <taxon>Cassia clade</taxon>
        <taxon>Senna</taxon>
    </lineage>
</organism>
<dbReference type="GO" id="GO:0003677">
    <property type="term" value="F:DNA binding"/>
    <property type="evidence" value="ECO:0007669"/>
    <property type="project" value="InterPro"/>
</dbReference>
<name>A0A834X799_9FABA</name>
<dbReference type="PANTHER" id="PTHR47723">
    <property type="entry name" value="OS05G0353850 PROTEIN"/>
    <property type="match status" value="1"/>
</dbReference>
<evidence type="ECO:0000313" key="3">
    <source>
        <dbReference type="Proteomes" id="UP000634136"/>
    </source>
</evidence>
<dbReference type="InterPro" id="IPR025525">
    <property type="entry name" value="hAT-like_transposase_RNase-H"/>
</dbReference>
<accession>A0A834X799</accession>
<evidence type="ECO:0000313" key="2">
    <source>
        <dbReference type="EMBL" id="KAF7839409.1"/>
    </source>
</evidence>
<dbReference type="PANTHER" id="PTHR47723:SF19">
    <property type="entry name" value="POLYNUCLEOTIDYL TRANSFERASE, RIBONUCLEASE H-LIKE SUPERFAMILY PROTEIN"/>
    <property type="match status" value="1"/>
</dbReference>